<keyword evidence="1" id="KW-1185">Reference proteome</keyword>
<accession>A0A0K0D536</accession>
<sequence>MNPTDLCQMSANYISASACKLTYVRLARKKLFQSKSGSLARSVTVANRSTISPIENIYFKTLGALCSWLPRVFSTITNEICLQHVKKTSNWLVPTLCFCELYFQFIKSCAPVVHHCKSLCLL</sequence>
<organism evidence="1 2">
    <name type="scientific">Angiostrongylus cantonensis</name>
    <name type="common">Rat lungworm</name>
    <dbReference type="NCBI Taxonomy" id="6313"/>
    <lineage>
        <taxon>Eukaryota</taxon>
        <taxon>Metazoa</taxon>
        <taxon>Ecdysozoa</taxon>
        <taxon>Nematoda</taxon>
        <taxon>Chromadorea</taxon>
        <taxon>Rhabditida</taxon>
        <taxon>Rhabditina</taxon>
        <taxon>Rhabditomorpha</taxon>
        <taxon>Strongyloidea</taxon>
        <taxon>Metastrongylidae</taxon>
        <taxon>Angiostrongylus</taxon>
    </lineage>
</organism>
<dbReference type="STRING" id="6313.A0A0K0D536"/>
<name>A0A0K0D536_ANGCA</name>
<proteinExistence type="predicted"/>
<evidence type="ECO:0000313" key="1">
    <source>
        <dbReference type="Proteomes" id="UP000035642"/>
    </source>
</evidence>
<reference evidence="1" key="1">
    <citation type="submission" date="2012-09" db="EMBL/GenBank/DDBJ databases">
        <authorList>
            <person name="Martin A.A."/>
        </authorList>
    </citation>
    <scope>NUCLEOTIDE SEQUENCE</scope>
</reference>
<protein>
    <submittedName>
        <fullName evidence="2">Ovule protein</fullName>
    </submittedName>
</protein>
<dbReference type="WBParaSite" id="ACAC_0000518101-mRNA-1">
    <property type="protein sequence ID" value="ACAC_0000518101-mRNA-1"/>
    <property type="gene ID" value="ACAC_0000518101"/>
</dbReference>
<dbReference type="AlphaFoldDB" id="A0A0K0D536"/>
<evidence type="ECO:0000313" key="2">
    <source>
        <dbReference type="WBParaSite" id="ACAC_0000518101-mRNA-1"/>
    </source>
</evidence>
<reference evidence="2" key="2">
    <citation type="submission" date="2017-02" db="UniProtKB">
        <authorList>
            <consortium name="WormBaseParasite"/>
        </authorList>
    </citation>
    <scope>IDENTIFICATION</scope>
</reference>
<dbReference type="Proteomes" id="UP000035642">
    <property type="component" value="Unassembled WGS sequence"/>
</dbReference>